<organism evidence="3 4">
    <name type="scientific">Pseudonocardia charpentierae</name>
    <dbReference type="NCBI Taxonomy" id="3075545"/>
    <lineage>
        <taxon>Bacteria</taxon>
        <taxon>Bacillati</taxon>
        <taxon>Actinomycetota</taxon>
        <taxon>Actinomycetes</taxon>
        <taxon>Pseudonocardiales</taxon>
        <taxon>Pseudonocardiaceae</taxon>
        <taxon>Pseudonocardia</taxon>
    </lineage>
</organism>
<dbReference type="Proteomes" id="UP001183202">
    <property type="component" value="Unassembled WGS sequence"/>
</dbReference>
<dbReference type="Pfam" id="PF13581">
    <property type="entry name" value="HATPase_c_2"/>
    <property type="match status" value="1"/>
</dbReference>
<gene>
    <name evidence="3" type="ORF">RM445_09270</name>
</gene>
<dbReference type="CDD" id="cd16936">
    <property type="entry name" value="HATPase_RsbW-like"/>
    <property type="match status" value="1"/>
</dbReference>
<accession>A0ABU2N700</accession>
<evidence type="ECO:0000256" key="1">
    <source>
        <dbReference type="ARBA" id="ARBA00022527"/>
    </source>
</evidence>
<keyword evidence="3" id="KW-0067">ATP-binding</keyword>
<name>A0ABU2N700_9PSEU</name>
<dbReference type="SUPFAM" id="SSF55874">
    <property type="entry name" value="ATPase domain of HSP90 chaperone/DNA topoisomerase II/histidine kinase"/>
    <property type="match status" value="1"/>
</dbReference>
<dbReference type="InterPro" id="IPR050267">
    <property type="entry name" value="Anti-sigma-factor_SerPK"/>
</dbReference>
<dbReference type="GO" id="GO:0005524">
    <property type="term" value="F:ATP binding"/>
    <property type="evidence" value="ECO:0007669"/>
    <property type="project" value="UniProtKB-KW"/>
</dbReference>
<dbReference type="PANTHER" id="PTHR35526:SF3">
    <property type="entry name" value="ANTI-SIGMA-F FACTOR RSBW"/>
    <property type="match status" value="1"/>
</dbReference>
<dbReference type="RefSeq" id="WP_311555720.1">
    <property type="nucleotide sequence ID" value="NZ_JAVREJ010000004.1"/>
</dbReference>
<keyword evidence="1" id="KW-0808">Transferase</keyword>
<keyword evidence="4" id="KW-1185">Reference proteome</keyword>
<keyword evidence="3" id="KW-0547">Nucleotide-binding</keyword>
<dbReference type="PANTHER" id="PTHR35526">
    <property type="entry name" value="ANTI-SIGMA-F FACTOR RSBW-RELATED"/>
    <property type="match status" value="1"/>
</dbReference>
<keyword evidence="1" id="KW-0418">Kinase</keyword>
<dbReference type="Gene3D" id="3.30.565.10">
    <property type="entry name" value="Histidine kinase-like ATPase, C-terminal domain"/>
    <property type="match status" value="1"/>
</dbReference>
<evidence type="ECO:0000313" key="3">
    <source>
        <dbReference type="EMBL" id="MDT0349710.1"/>
    </source>
</evidence>
<dbReference type="EMBL" id="JAVREJ010000004">
    <property type="protein sequence ID" value="MDT0349710.1"/>
    <property type="molecule type" value="Genomic_DNA"/>
</dbReference>
<reference evidence="4" key="1">
    <citation type="submission" date="2023-07" db="EMBL/GenBank/DDBJ databases">
        <title>30 novel species of actinomycetes from the DSMZ collection.</title>
        <authorList>
            <person name="Nouioui I."/>
        </authorList>
    </citation>
    <scope>NUCLEOTIDE SEQUENCE [LARGE SCALE GENOMIC DNA]</scope>
    <source>
        <strain evidence="4">DSM 45834</strain>
    </source>
</reference>
<keyword evidence="1" id="KW-0723">Serine/threonine-protein kinase</keyword>
<protein>
    <submittedName>
        <fullName evidence="3">ATP-binding protein</fullName>
    </submittedName>
</protein>
<dbReference type="InterPro" id="IPR036890">
    <property type="entry name" value="HATPase_C_sf"/>
</dbReference>
<comment type="caution">
    <text evidence="3">The sequence shown here is derived from an EMBL/GenBank/DDBJ whole genome shotgun (WGS) entry which is preliminary data.</text>
</comment>
<evidence type="ECO:0000259" key="2">
    <source>
        <dbReference type="Pfam" id="PF13581"/>
    </source>
</evidence>
<evidence type="ECO:0000313" key="4">
    <source>
        <dbReference type="Proteomes" id="UP001183202"/>
    </source>
</evidence>
<dbReference type="InterPro" id="IPR003594">
    <property type="entry name" value="HATPase_dom"/>
</dbReference>
<feature type="domain" description="Histidine kinase/HSP90-like ATPase" evidence="2">
    <location>
        <begin position="23"/>
        <end position="126"/>
    </location>
</feature>
<proteinExistence type="predicted"/>
<sequence>MVDTACPPRSMTSSHEPVATVAGQIRRRLRTLLAGWGLSDDTVDDALLVVEELVANVLDHARTRFQLIVRLSGSVLRLAVHDGDPGSPQIRPFDPHAGRGRGLQLVSTLAARWGCDADPAGKTVWAELPA</sequence>